<dbReference type="InterPro" id="IPR004680">
    <property type="entry name" value="Cit_transptr-like_dom"/>
</dbReference>
<dbReference type="PANTHER" id="PTHR43652:SF2">
    <property type="entry name" value="BASIC AMINO ACID ANTIPORTER YFCC-RELATED"/>
    <property type="match status" value="1"/>
</dbReference>
<feature type="domain" description="Citrate transporter-like" evidence="8">
    <location>
        <begin position="8"/>
        <end position="151"/>
    </location>
</feature>
<feature type="transmembrane region" description="Helical" evidence="7">
    <location>
        <begin position="100"/>
        <end position="133"/>
    </location>
</feature>
<feature type="transmembrane region" description="Helical" evidence="7">
    <location>
        <begin position="184"/>
        <end position="204"/>
    </location>
</feature>
<dbReference type="Pfam" id="PF03600">
    <property type="entry name" value="CitMHS"/>
    <property type="match status" value="1"/>
</dbReference>
<keyword evidence="5 7" id="KW-1133">Transmembrane helix</keyword>
<dbReference type="InterPro" id="IPR051679">
    <property type="entry name" value="DASS-Related_Transporters"/>
</dbReference>
<feature type="transmembrane region" description="Helical" evidence="7">
    <location>
        <begin position="35"/>
        <end position="55"/>
    </location>
</feature>
<evidence type="ECO:0000256" key="6">
    <source>
        <dbReference type="ARBA" id="ARBA00023136"/>
    </source>
</evidence>
<evidence type="ECO:0000256" key="3">
    <source>
        <dbReference type="ARBA" id="ARBA00022692"/>
    </source>
</evidence>
<keyword evidence="4" id="KW-0677">Repeat</keyword>
<comment type="subcellular location">
    <subcellularLocation>
        <location evidence="1">Membrane</location>
        <topology evidence="1">Multi-pass membrane protein</topology>
    </subcellularLocation>
</comment>
<evidence type="ECO:0000313" key="9">
    <source>
        <dbReference type="EMBL" id="SVE42723.1"/>
    </source>
</evidence>
<dbReference type="PANTHER" id="PTHR43652">
    <property type="entry name" value="BASIC AMINO ACID ANTIPORTER YFCC-RELATED"/>
    <property type="match status" value="1"/>
</dbReference>
<keyword evidence="2" id="KW-0813">Transport</keyword>
<keyword evidence="6 7" id="KW-0472">Membrane</keyword>
<protein>
    <recommendedName>
        <fullName evidence="8">Citrate transporter-like domain-containing protein</fullName>
    </recommendedName>
</protein>
<evidence type="ECO:0000256" key="7">
    <source>
        <dbReference type="SAM" id="Phobius"/>
    </source>
</evidence>
<feature type="non-terminal residue" evidence="9">
    <location>
        <position position="1"/>
    </location>
</feature>
<sequence length="205" mass="21472">VSEEDEEPTRRAHAPVAIVILLAFVAAALLKIAPIAIIALSAAVAMVVTGCVTMAEARNSIQWRSILLIAAMLSLAEAMATTGSATFLGEWATRSLGGYGVLTVLLAVVLISFLLTHVMGNHVTVVLMAPLAIDAAVHIGSDPRMFAMGVALAATSGFASPYAHPSNLLIMGPGNYRFFDYVRIGVPVGLLTVVASVVLLMRIYV</sequence>
<feature type="transmembrane region" description="Helical" evidence="7">
    <location>
        <begin position="145"/>
        <end position="164"/>
    </location>
</feature>
<organism evidence="9">
    <name type="scientific">marine metagenome</name>
    <dbReference type="NCBI Taxonomy" id="408172"/>
    <lineage>
        <taxon>unclassified sequences</taxon>
        <taxon>metagenomes</taxon>
        <taxon>ecological metagenomes</taxon>
    </lineage>
</organism>
<accession>A0A383DEH8</accession>
<feature type="transmembrane region" description="Helical" evidence="7">
    <location>
        <begin position="12"/>
        <end position="29"/>
    </location>
</feature>
<name>A0A383DEH8_9ZZZZ</name>
<proteinExistence type="predicted"/>
<evidence type="ECO:0000256" key="1">
    <source>
        <dbReference type="ARBA" id="ARBA00004141"/>
    </source>
</evidence>
<dbReference type="AlphaFoldDB" id="A0A383DEH8"/>
<evidence type="ECO:0000259" key="8">
    <source>
        <dbReference type="Pfam" id="PF03600"/>
    </source>
</evidence>
<gene>
    <name evidence="9" type="ORF">METZ01_LOCUS495577</name>
</gene>
<dbReference type="GO" id="GO:0005886">
    <property type="term" value="C:plasma membrane"/>
    <property type="evidence" value="ECO:0007669"/>
    <property type="project" value="TreeGrafter"/>
</dbReference>
<evidence type="ECO:0000256" key="4">
    <source>
        <dbReference type="ARBA" id="ARBA00022737"/>
    </source>
</evidence>
<keyword evidence="3 7" id="KW-0812">Transmembrane</keyword>
<evidence type="ECO:0000256" key="5">
    <source>
        <dbReference type="ARBA" id="ARBA00022989"/>
    </source>
</evidence>
<feature type="transmembrane region" description="Helical" evidence="7">
    <location>
        <begin position="67"/>
        <end position="88"/>
    </location>
</feature>
<reference evidence="9" key="1">
    <citation type="submission" date="2018-05" db="EMBL/GenBank/DDBJ databases">
        <authorList>
            <person name="Lanie J.A."/>
            <person name="Ng W.-L."/>
            <person name="Kazmierczak K.M."/>
            <person name="Andrzejewski T.M."/>
            <person name="Davidsen T.M."/>
            <person name="Wayne K.J."/>
            <person name="Tettelin H."/>
            <person name="Glass J.I."/>
            <person name="Rusch D."/>
            <person name="Podicherti R."/>
            <person name="Tsui H.-C.T."/>
            <person name="Winkler M.E."/>
        </authorList>
    </citation>
    <scope>NUCLEOTIDE SEQUENCE</scope>
</reference>
<dbReference type="EMBL" id="UINC01216542">
    <property type="protein sequence ID" value="SVE42723.1"/>
    <property type="molecule type" value="Genomic_DNA"/>
</dbReference>
<dbReference type="GO" id="GO:0055085">
    <property type="term" value="P:transmembrane transport"/>
    <property type="evidence" value="ECO:0007669"/>
    <property type="project" value="InterPro"/>
</dbReference>
<evidence type="ECO:0000256" key="2">
    <source>
        <dbReference type="ARBA" id="ARBA00022448"/>
    </source>
</evidence>